<evidence type="ECO:0000259" key="2">
    <source>
        <dbReference type="Pfam" id="PF25372"/>
    </source>
</evidence>
<gene>
    <name evidence="3" type="ORF">ACH5RR_039950</name>
</gene>
<evidence type="ECO:0000313" key="3">
    <source>
        <dbReference type="EMBL" id="KAL3500857.1"/>
    </source>
</evidence>
<dbReference type="SMART" id="SM00367">
    <property type="entry name" value="LRR_CC"/>
    <property type="match status" value="7"/>
</dbReference>
<accession>A0ABD2Y347</accession>
<dbReference type="InterPro" id="IPR006553">
    <property type="entry name" value="Leu-rich_rpt_Cys-con_subtyp"/>
</dbReference>
<dbReference type="InterPro" id="IPR057207">
    <property type="entry name" value="FBXL15_LRR"/>
</dbReference>
<dbReference type="EMBL" id="JBJUIK010000016">
    <property type="protein sequence ID" value="KAL3500857.1"/>
    <property type="molecule type" value="Genomic_DNA"/>
</dbReference>
<organism evidence="3 4">
    <name type="scientific">Cinchona calisaya</name>
    <dbReference type="NCBI Taxonomy" id="153742"/>
    <lineage>
        <taxon>Eukaryota</taxon>
        <taxon>Viridiplantae</taxon>
        <taxon>Streptophyta</taxon>
        <taxon>Embryophyta</taxon>
        <taxon>Tracheophyta</taxon>
        <taxon>Spermatophyta</taxon>
        <taxon>Magnoliopsida</taxon>
        <taxon>eudicotyledons</taxon>
        <taxon>Gunneridae</taxon>
        <taxon>Pentapetalae</taxon>
        <taxon>asterids</taxon>
        <taxon>lamiids</taxon>
        <taxon>Gentianales</taxon>
        <taxon>Rubiaceae</taxon>
        <taxon>Cinchonoideae</taxon>
        <taxon>Cinchoneae</taxon>
        <taxon>Cinchona</taxon>
    </lineage>
</organism>
<feature type="compositionally biased region" description="Basic and acidic residues" evidence="1">
    <location>
        <begin position="170"/>
        <end position="187"/>
    </location>
</feature>
<dbReference type="PANTHER" id="PTHR13318">
    <property type="entry name" value="PARTNER OF PAIRED, ISOFORM B-RELATED"/>
    <property type="match status" value="1"/>
</dbReference>
<dbReference type="Gene3D" id="3.80.10.10">
    <property type="entry name" value="Ribonuclease Inhibitor"/>
    <property type="match status" value="3"/>
</dbReference>
<evidence type="ECO:0000256" key="1">
    <source>
        <dbReference type="SAM" id="MobiDB-lite"/>
    </source>
</evidence>
<comment type="caution">
    <text evidence="3">The sequence shown here is derived from an EMBL/GenBank/DDBJ whole genome shotgun (WGS) entry which is preliminary data.</text>
</comment>
<dbReference type="AlphaFoldDB" id="A0ABD2Y347"/>
<feature type="region of interest" description="Disordered" evidence="1">
    <location>
        <begin position="1"/>
        <end position="48"/>
    </location>
</feature>
<feature type="region of interest" description="Disordered" evidence="1">
    <location>
        <begin position="159"/>
        <end position="193"/>
    </location>
</feature>
<feature type="compositionally biased region" description="Polar residues" evidence="1">
    <location>
        <begin position="159"/>
        <end position="168"/>
    </location>
</feature>
<dbReference type="SUPFAM" id="SSF52047">
    <property type="entry name" value="RNI-like"/>
    <property type="match status" value="1"/>
</dbReference>
<reference evidence="3 4" key="1">
    <citation type="submission" date="2024-11" db="EMBL/GenBank/DDBJ databases">
        <title>A near-complete genome assembly of Cinchona calisaya.</title>
        <authorList>
            <person name="Lian D.C."/>
            <person name="Zhao X.W."/>
            <person name="Wei L."/>
        </authorList>
    </citation>
    <scope>NUCLEOTIDE SEQUENCE [LARGE SCALE GENOMIC DNA]</scope>
    <source>
        <tissue evidence="3">Nenye</tissue>
    </source>
</reference>
<evidence type="ECO:0000313" key="4">
    <source>
        <dbReference type="Proteomes" id="UP001630127"/>
    </source>
</evidence>
<protein>
    <recommendedName>
        <fullName evidence="2">F-box/LRR-repeat protein 15-like leucin rich repeat domain-containing protein</fullName>
    </recommendedName>
</protein>
<proteinExistence type="predicted"/>
<dbReference type="Pfam" id="PF25372">
    <property type="entry name" value="DUF7885"/>
    <property type="match status" value="1"/>
</dbReference>
<feature type="compositionally biased region" description="Basic and acidic residues" evidence="1">
    <location>
        <begin position="11"/>
        <end position="30"/>
    </location>
</feature>
<dbReference type="Proteomes" id="UP001630127">
    <property type="component" value="Unassembled WGS sequence"/>
</dbReference>
<sequence>MEPLKSGGKKRLGEDSDEEDRKGKKVKVFDSFDGNSGGFDGNIDGENEERIENETIYFEEKNQGMNLNGEKLSLPGPGGVVDSSADSEEVKGVLAYDVKGKGKMIEEENDDEIVKNLDFALDQRDGSFGGNGDVSDWTRYTGEFKEMDMLLVATVLPNSKLQPRSQDPNHPIRSEGQECARTEEHGDASSSSQHDALLGKYAGSFSTALKMVRDRSSGDPENLIGWKPLNVRHKAISPSLLDLCVRAIAGNDEGIVPLKNIPDSLRRSIANSICDLQKMDIHTLELFVEGSPTEICIKDCSWLTDFRFSNAFRNLDAKDLMVLKLERGKGILDFVMSKTLAKFPNSLPNLAVLSLKGACLLSDDGLKAFVTSAPRLKSINLSDCSFLTNVAINTLAEYLGSMLRELYIDNCNRIDAVLIVPELKKFAYLEVLSVADIKSVLNYFVDALVKTCGKNLKELNFTNCLALTDCSLRAIGHACPGLRSLNISNLDRLTDLALQFLADGCRQIQTLKLRGNKFSDEAIAAFLEASGESLKELSLNCVTSVGPCTAFSLAKCSRKLLRLDLSKCRKLTNEALGLIVDRCSSLKQVKIFGCTQITEIFLNGRSNTQVQILQLRTRPKLKNTTTTLVEPSELLLRYSPLEILSDEMPN</sequence>
<dbReference type="PANTHER" id="PTHR13318:SF101">
    <property type="entry name" value="F-BOX_LRR PROTEIN"/>
    <property type="match status" value="1"/>
</dbReference>
<name>A0ABD2Y347_9GENT</name>
<feature type="domain" description="F-box/LRR-repeat protein 15-like leucin rich repeat" evidence="2">
    <location>
        <begin position="488"/>
        <end position="603"/>
    </location>
</feature>
<keyword evidence="4" id="KW-1185">Reference proteome</keyword>
<dbReference type="InterPro" id="IPR032675">
    <property type="entry name" value="LRR_dom_sf"/>
</dbReference>